<accession>A0AAV2IWY3</accession>
<dbReference type="Proteomes" id="UP001497482">
    <property type="component" value="Chromosome 1"/>
</dbReference>
<protein>
    <submittedName>
        <fullName evidence="2">Uncharacterized protein</fullName>
    </submittedName>
</protein>
<evidence type="ECO:0000313" key="2">
    <source>
        <dbReference type="EMBL" id="CAL1569035.1"/>
    </source>
</evidence>
<name>A0AAV2IWY3_KNICA</name>
<keyword evidence="3" id="KW-1185">Reference proteome</keyword>
<feature type="region of interest" description="Disordered" evidence="1">
    <location>
        <begin position="1"/>
        <end position="63"/>
    </location>
</feature>
<sequence>MALFGFTSRPRLHVPAPASRPGPGFTSRPRLHVPAPASRPGPGFTSRPRLHVQTASPRPSPHSWEMTHFARIPPHFVPLPWPFKAGCGWDVNNAWKRDMRIRLWGE</sequence>
<dbReference type="EMBL" id="OZ035823">
    <property type="protein sequence ID" value="CAL1569035.1"/>
    <property type="molecule type" value="Genomic_DNA"/>
</dbReference>
<proteinExistence type="predicted"/>
<dbReference type="AlphaFoldDB" id="A0AAV2IWY3"/>
<reference evidence="2 3" key="1">
    <citation type="submission" date="2024-04" db="EMBL/GenBank/DDBJ databases">
        <authorList>
            <person name="Waldvogel A.-M."/>
            <person name="Schoenle A."/>
        </authorList>
    </citation>
    <scope>NUCLEOTIDE SEQUENCE [LARGE SCALE GENOMIC DNA]</scope>
</reference>
<evidence type="ECO:0000256" key="1">
    <source>
        <dbReference type="SAM" id="MobiDB-lite"/>
    </source>
</evidence>
<organism evidence="2 3">
    <name type="scientific">Knipowitschia caucasica</name>
    <name type="common">Caucasian dwarf goby</name>
    <name type="synonym">Pomatoschistus caucasicus</name>
    <dbReference type="NCBI Taxonomy" id="637954"/>
    <lineage>
        <taxon>Eukaryota</taxon>
        <taxon>Metazoa</taxon>
        <taxon>Chordata</taxon>
        <taxon>Craniata</taxon>
        <taxon>Vertebrata</taxon>
        <taxon>Euteleostomi</taxon>
        <taxon>Actinopterygii</taxon>
        <taxon>Neopterygii</taxon>
        <taxon>Teleostei</taxon>
        <taxon>Neoteleostei</taxon>
        <taxon>Acanthomorphata</taxon>
        <taxon>Gobiaria</taxon>
        <taxon>Gobiiformes</taxon>
        <taxon>Gobioidei</taxon>
        <taxon>Gobiidae</taxon>
        <taxon>Gobiinae</taxon>
        <taxon>Knipowitschia</taxon>
    </lineage>
</organism>
<evidence type="ECO:0000313" key="3">
    <source>
        <dbReference type="Proteomes" id="UP001497482"/>
    </source>
</evidence>
<gene>
    <name evidence="2" type="ORF">KC01_LOCUS1540</name>
</gene>